<feature type="transmembrane region" description="Helical" evidence="5">
    <location>
        <begin position="298"/>
        <end position="315"/>
    </location>
</feature>
<feature type="transmembrane region" description="Helical" evidence="5">
    <location>
        <begin position="103"/>
        <end position="126"/>
    </location>
</feature>
<feature type="transmembrane region" description="Helical" evidence="5">
    <location>
        <begin position="483"/>
        <end position="506"/>
    </location>
</feature>
<evidence type="ECO:0000313" key="8">
    <source>
        <dbReference type="Proteomes" id="UP001295684"/>
    </source>
</evidence>
<keyword evidence="2 5" id="KW-0812">Transmembrane</keyword>
<reference evidence="7" key="1">
    <citation type="submission" date="2023-07" db="EMBL/GenBank/DDBJ databases">
        <authorList>
            <consortium name="AG Swart"/>
            <person name="Singh M."/>
            <person name="Singh A."/>
            <person name="Seah K."/>
            <person name="Emmerich C."/>
        </authorList>
    </citation>
    <scope>NUCLEOTIDE SEQUENCE</scope>
    <source>
        <strain evidence="7">DP1</strain>
    </source>
</reference>
<keyword evidence="4 5" id="KW-0472">Membrane</keyword>
<evidence type="ECO:0000256" key="4">
    <source>
        <dbReference type="ARBA" id="ARBA00023136"/>
    </source>
</evidence>
<comment type="caution">
    <text evidence="7">The sequence shown here is derived from an EMBL/GenBank/DDBJ whole genome shotgun (WGS) entry which is preliminary data.</text>
</comment>
<dbReference type="InterPro" id="IPR013057">
    <property type="entry name" value="AA_transpt_TM"/>
</dbReference>
<evidence type="ECO:0000313" key="7">
    <source>
        <dbReference type="EMBL" id="CAI2365870.1"/>
    </source>
</evidence>
<feature type="transmembrane region" description="Helical" evidence="5">
    <location>
        <begin position="425"/>
        <end position="443"/>
    </location>
</feature>
<feature type="transmembrane region" description="Helical" evidence="5">
    <location>
        <begin position="213"/>
        <end position="234"/>
    </location>
</feature>
<dbReference type="PANTHER" id="PTHR22950:SF666">
    <property type="entry name" value="VACUOLAR AMINO ACID TRANSPORTER 4"/>
    <property type="match status" value="1"/>
</dbReference>
<keyword evidence="8" id="KW-1185">Reference proteome</keyword>
<comment type="subcellular location">
    <subcellularLocation>
        <location evidence="1">Membrane</location>
        <topology evidence="1">Multi-pass membrane protein</topology>
    </subcellularLocation>
</comment>
<name>A0AAD1XCU9_EUPCR</name>
<protein>
    <recommendedName>
        <fullName evidence="6">Amino acid transporter transmembrane domain-containing protein</fullName>
    </recommendedName>
</protein>
<dbReference type="PANTHER" id="PTHR22950">
    <property type="entry name" value="AMINO ACID TRANSPORTER"/>
    <property type="match status" value="1"/>
</dbReference>
<proteinExistence type="predicted"/>
<dbReference type="AlphaFoldDB" id="A0AAD1XCU9"/>
<evidence type="ECO:0000256" key="3">
    <source>
        <dbReference type="ARBA" id="ARBA00022989"/>
    </source>
</evidence>
<feature type="transmembrane region" description="Helical" evidence="5">
    <location>
        <begin position="449"/>
        <end position="471"/>
    </location>
</feature>
<gene>
    <name evidence="7" type="ORF">ECRASSUSDP1_LOCUS7145</name>
</gene>
<feature type="transmembrane region" description="Helical" evidence="5">
    <location>
        <begin position="264"/>
        <end position="286"/>
    </location>
</feature>
<evidence type="ECO:0000256" key="5">
    <source>
        <dbReference type="SAM" id="Phobius"/>
    </source>
</evidence>
<feature type="transmembrane region" description="Helical" evidence="5">
    <location>
        <begin position="383"/>
        <end position="405"/>
    </location>
</feature>
<dbReference type="EMBL" id="CAMPGE010006951">
    <property type="protein sequence ID" value="CAI2365870.1"/>
    <property type="molecule type" value="Genomic_DNA"/>
</dbReference>
<evidence type="ECO:0000259" key="6">
    <source>
        <dbReference type="Pfam" id="PF01490"/>
    </source>
</evidence>
<accession>A0AAD1XCU9</accession>
<dbReference type="GO" id="GO:0016020">
    <property type="term" value="C:membrane"/>
    <property type="evidence" value="ECO:0007669"/>
    <property type="project" value="UniProtKB-SubCell"/>
</dbReference>
<feature type="transmembrane region" description="Helical" evidence="5">
    <location>
        <begin position="79"/>
        <end position="97"/>
    </location>
</feature>
<dbReference type="Proteomes" id="UP001295684">
    <property type="component" value="Unassembled WGS sequence"/>
</dbReference>
<evidence type="ECO:0000256" key="1">
    <source>
        <dbReference type="ARBA" id="ARBA00004141"/>
    </source>
</evidence>
<feature type="domain" description="Amino acid transporter transmembrane" evidence="6">
    <location>
        <begin position="199"/>
        <end position="506"/>
    </location>
</feature>
<feature type="transmembrane region" description="Helical" evidence="5">
    <location>
        <begin position="336"/>
        <end position="357"/>
    </location>
</feature>
<keyword evidence="3 5" id="KW-1133">Transmembrane helix</keyword>
<organism evidence="7 8">
    <name type="scientific">Euplotes crassus</name>
    <dbReference type="NCBI Taxonomy" id="5936"/>
    <lineage>
        <taxon>Eukaryota</taxon>
        <taxon>Sar</taxon>
        <taxon>Alveolata</taxon>
        <taxon>Ciliophora</taxon>
        <taxon>Intramacronucleata</taxon>
        <taxon>Spirotrichea</taxon>
        <taxon>Hypotrichia</taxon>
        <taxon>Euplotida</taxon>
        <taxon>Euplotidae</taxon>
        <taxon>Moneuplotes</taxon>
    </lineage>
</organism>
<dbReference type="GO" id="GO:0015179">
    <property type="term" value="F:L-amino acid transmembrane transporter activity"/>
    <property type="evidence" value="ECO:0007669"/>
    <property type="project" value="TreeGrafter"/>
</dbReference>
<evidence type="ECO:0000256" key="2">
    <source>
        <dbReference type="ARBA" id="ARBA00022692"/>
    </source>
</evidence>
<sequence>MAHKSGASSHSKAKTLKRITETIKTDRRSLPAEISSYNTFTEENICLTENDGVNLSFNEVNTQHTGQSIVRHDSNFAQAMFNFIKSFLGVGVITIAACVKRAGIGNAGICLLFTSSLSILGTNLTISAREKLLRDDYENEDYAGRKTLDSVNIPRDAQSQRNLEGEDIEEDRQDQSFRTLPNLDNFFNTTQLILHNNYLKSYAEMGQRCFGDFGYCFCTILLAVSQLIVITAYMKFFDEYFKSYAMLAALIPTCMFMDLKSISFFSTISIFLIVHSLFLILGVSISDIPDQNWENITYLEYFEFPLFFGAAIYMFEGDMVCMNIQDSMKRPQDFKVLSFICLIFITFMCIVVCYVPYLAYGDDISSPIINSISIEAVRDYLKVAYTAGVGLSCPLMVYPLCEICYRSVILDPYVSLFKNRPMSKFYICAVASLCFGFVFSKVIPGIESFINISGGIIGPPSTIIVPVAFYWKAYGSDIPKYELAIYIIICLVTGIMGFISFVATIIDEIDTH</sequence>
<dbReference type="Pfam" id="PF01490">
    <property type="entry name" value="Aa_trans"/>
    <property type="match status" value="1"/>
</dbReference>